<feature type="region of interest" description="Disordered" evidence="1">
    <location>
        <begin position="508"/>
        <end position="549"/>
    </location>
</feature>
<dbReference type="InterPro" id="IPR047589">
    <property type="entry name" value="DUF11_rpt"/>
</dbReference>
<reference evidence="4" key="2">
    <citation type="journal article" date="2021" name="PeerJ">
        <title>Extensive microbial diversity within the chicken gut microbiome revealed by metagenomics and culture.</title>
        <authorList>
            <person name="Gilroy R."/>
            <person name="Ravi A."/>
            <person name="Getino M."/>
            <person name="Pursley I."/>
            <person name="Horton D.L."/>
            <person name="Alikhan N.F."/>
            <person name="Baker D."/>
            <person name="Gharbi K."/>
            <person name="Hall N."/>
            <person name="Watson M."/>
            <person name="Adriaenssens E.M."/>
            <person name="Foster-Nyarko E."/>
            <person name="Jarju S."/>
            <person name="Secka A."/>
            <person name="Antonio M."/>
            <person name="Oren A."/>
            <person name="Chaudhuri R.R."/>
            <person name="La Ragione R."/>
            <person name="Hildebrand F."/>
            <person name="Pallen M.J."/>
        </authorList>
    </citation>
    <scope>NUCLEOTIDE SEQUENCE</scope>
    <source>
        <strain evidence="4">ChiSjej6B24-2974</strain>
    </source>
</reference>
<dbReference type="PANTHER" id="PTHR34819:SF3">
    <property type="entry name" value="CELL SURFACE PROTEIN"/>
    <property type="match status" value="1"/>
</dbReference>
<dbReference type="EMBL" id="DVFZ01000095">
    <property type="protein sequence ID" value="HIQ83332.1"/>
    <property type="molecule type" value="Genomic_DNA"/>
</dbReference>
<reference evidence="4" key="1">
    <citation type="submission" date="2020-10" db="EMBL/GenBank/DDBJ databases">
        <authorList>
            <person name="Gilroy R."/>
        </authorList>
    </citation>
    <scope>NUCLEOTIDE SEQUENCE</scope>
    <source>
        <strain evidence="4">ChiSjej6B24-2974</strain>
    </source>
</reference>
<feature type="compositionally biased region" description="Basic and acidic residues" evidence="1">
    <location>
        <begin position="510"/>
        <end position="525"/>
    </location>
</feature>
<gene>
    <name evidence="4" type="ORF">IAA52_09570</name>
</gene>
<keyword evidence="2" id="KW-0812">Transmembrane</keyword>
<evidence type="ECO:0000256" key="3">
    <source>
        <dbReference type="SAM" id="SignalP"/>
    </source>
</evidence>
<proteinExistence type="predicted"/>
<evidence type="ECO:0000313" key="4">
    <source>
        <dbReference type="EMBL" id="HIQ83332.1"/>
    </source>
</evidence>
<comment type="caution">
    <text evidence="4">The sequence shown here is derived from an EMBL/GenBank/DDBJ whole genome shotgun (WGS) entry which is preliminary data.</text>
</comment>
<keyword evidence="3" id="KW-0732">Signal</keyword>
<feature type="signal peptide" evidence="3">
    <location>
        <begin position="1"/>
        <end position="22"/>
    </location>
</feature>
<keyword evidence="2" id="KW-1133">Transmembrane helix</keyword>
<feature type="transmembrane region" description="Helical" evidence="2">
    <location>
        <begin position="479"/>
        <end position="499"/>
    </location>
</feature>
<dbReference type="InterPro" id="IPR051172">
    <property type="entry name" value="Chlamydia_OmcB"/>
</dbReference>
<keyword evidence="2" id="KW-0472">Membrane</keyword>
<name>A0A9D1CWR1_9FIRM</name>
<organism evidence="4 5">
    <name type="scientific">Candidatus Pullichristensenella stercorigallinarum</name>
    <dbReference type="NCBI Taxonomy" id="2840909"/>
    <lineage>
        <taxon>Bacteria</taxon>
        <taxon>Bacillati</taxon>
        <taxon>Bacillota</taxon>
        <taxon>Clostridia</taxon>
        <taxon>Candidatus Pullichristensenella</taxon>
    </lineage>
</organism>
<feature type="chain" id="PRO_5039652596" evidence="3">
    <location>
        <begin position="23"/>
        <end position="549"/>
    </location>
</feature>
<dbReference type="PANTHER" id="PTHR34819">
    <property type="entry name" value="LARGE CYSTEINE-RICH PERIPLASMIC PROTEIN OMCB"/>
    <property type="match status" value="1"/>
</dbReference>
<evidence type="ECO:0000256" key="1">
    <source>
        <dbReference type="SAM" id="MobiDB-lite"/>
    </source>
</evidence>
<sequence length="549" mass="59747">MRRFAALLAAFALAFLCAGGFAMSEAAPTGTLPPLRHILDISFSVSPAELVDPGAVTLTFTITNTSDYDAENVYISSADGLRTEPIGQIDAGDSRVFTRAHEVSEEELENGRIVYIFSHDGVAGDRDTVNYTVDCPIERAIAQAEVEFTRQFTSTYARPGDVVTITYRVRNTGNVPIENLRVDDAPGEYSGRADVLEVGASRLFTSRVTIDDVTVSAPRLRYTVPAEDGQEYEVTLDEARILLADEQLTATLSLDRESANVGETVTATLTIMSLGNVNFYDISVYDESYGGLIADALTMSAGTQTLTITHEYPVRGDASYQLRVRALSSSGATIETLTEPVSLRALPAGAGEIAVYAEPVYTQIAAAGDLPVDIYIVNSGDANARDATLTETSTGTALREFSFLAGQFTTYRRVYVPVSQTGELTFSLHYATESGMTRTVESVPVMIEITAGGQRLDQLDDEDAPFSGQSVKLSENSSFLFLMIGALALLAGLAVALFLTSRKQRRQRREKIAQQRRQRQEELGKTNRFTPVKRAAHRRAEKNEKDGQT</sequence>
<dbReference type="NCBIfam" id="TIGR01451">
    <property type="entry name" value="B_ant_repeat"/>
    <property type="match status" value="1"/>
</dbReference>
<evidence type="ECO:0000313" key="5">
    <source>
        <dbReference type="Proteomes" id="UP000824260"/>
    </source>
</evidence>
<evidence type="ECO:0000256" key="2">
    <source>
        <dbReference type="SAM" id="Phobius"/>
    </source>
</evidence>
<accession>A0A9D1CWR1</accession>
<protein>
    <submittedName>
        <fullName evidence="4">Uncharacterized protein</fullName>
    </submittedName>
</protein>
<dbReference type="Proteomes" id="UP000824260">
    <property type="component" value="Unassembled WGS sequence"/>
</dbReference>
<dbReference type="AlphaFoldDB" id="A0A9D1CWR1"/>